<evidence type="ECO:0000256" key="5">
    <source>
        <dbReference type="SAM" id="MobiDB-lite"/>
    </source>
</evidence>
<dbReference type="PANTHER" id="PTHR36884:SF4">
    <property type="entry name" value="FIP1[III]-LIKE PROTEIN"/>
    <property type="match status" value="1"/>
</dbReference>
<evidence type="ECO:0000256" key="4">
    <source>
        <dbReference type="ARBA" id="ARBA00023242"/>
    </source>
</evidence>
<evidence type="ECO:0000313" key="7">
    <source>
        <dbReference type="EMBL" id="PWA37563.1"/>
    </source>
</evidence>
<dbReference type="EMBL" id="PKPP01016606">
    <property type="protein sequence ID" value="PWA37563.1"/>
    <property type="molecule type" value="Genomic_DNA"/>
</dbReference>
<feature type="compositionally biased region" description="Basic and acidic residues" evidence="5">
    <location>
        <begin position="262"/>
        <end position="275"/>
    </location>
</feature>
<dbReference type="Pfam" id="PF05182">
    <property type="entry name" value="Fip1"/>
    <property type="match status" value="1"/>
</dbReference>
<dbReference type="PANTHER" id="PTHR36884">
    <property type="entry name" value="FIP1[III]-LIKE PROTEIN"/>
    <property type="match status" value="1"/>
</dbReference>
<protein>
    <submittedName>
        <fullName evidence="7">Pre-mRNA polyadenylation factor Fip1</fullName>
    </submittedName>
</protein>
<dbReference type="AlphaFoldDB" id="A0A2U1KLM3"/>
<dbReference type="InterPro" id="IPR007854">
    <property type="entry name" value="Fip1_dom"/>
</dbReference>
<feature type="region of interest" description="Disordered" evidence="5">
    <location>
        <begin position="338"/>
        <end position="363"/>
    </location>
</feature>
<organism evidence="7 8">
    <name type="scientific">Artemisia annua</name>
    <name type="common">Sweet wormwood</name>
    <dbReference type="NCBI Taxonomy" id="35608"/>
    <lineage>
        <taxon>Eukaryota</taxon>
        <taxon>Viridiplantae</taxon>
        <taxon>Streptophyta</taxon>
        <taxon>Embryophyta</taxon>
        <taxon>Tracheophyta</taxon>
        <taxon>Spermatophyta</taxon>
        <taxon>Magnoliopsida</taxon>
        <taxon>eudicotyledons</taxon>
        <taxon>Gunneridae</taxon>
        <taxon>Pentapetalae</taxon>
        <taxon>asterids</taxon>
        <taxon>campanulids</taxon>
        <taxon>Asterales</taxon>
        <taxon>Asteraceae</taxon>
        <taxon>Asteroideae</taxon>
        <taxon>Anthemideae</taxon>
        <taxon>Artemisiinae</taxon>
        <taxon>Artemisia</taxon>
    </lineage>
</organism>
<feature type="domain" description="Pre-mRNA polyadenylation factor Fip1" evidence="6">
    <location>
        <begin position="98"/>
        <end position="140"/>
    </location>
</feature>
<gene>
    <name evidence="7" type="ORF">CTI12_AA589230</name>
</gene>
<feature type="region of interest" description="Disordered" evidence="5">
    <location>
        <begin position="204"/>
        <end position="286"/>
    </location>
</feature>
<evidence type="ECO:0000256" key="3">
    <source>
        <dbReference type="ARBA" id="ARBA00022664"/>
    </source>
</evidence>
<feature type="compositionally biased region" description="Basic and acidic residues" evidence="5">
    <location>
        <begin position="837"/>
        <end position="847"/>
    </location>
</feature>
<evidence type="ECO:0000313" key="8">
    <source>
        <dbReference type="Proteomes" id="UP000245207"/>
    </source>
</evidence>
<reference evidence="7 8" key="1">
    <citation type="journal article" date="2018" name="Mol. Plant">
        <title>The genome of Artemisia annua provides insight into the evolution of Asteraceae family and artemisinin biosynthesis.</title>
        <authorList>
            <person name="Shen Q."/>
            <person name="Zhang L."/>
            <person name="Liao Z."/>
            <person name="Wang S."/>
            <person name="Yan T."/>
            <person name="Shi P."/>
            <person name="Liu M."/>
            <person name="Fu X."/>
            <person name="Pan Q."/>
            <person name="Wang Y."/>
            <person name="Lv Z."/>
            <person name="Lu X."/>
            <person name="Zhang F."/>
            <person name="Jiang W."/>
            <person name="Ma Y."/>
            <person name="Chen M."/>
            <person name="Hao X."/>
            <person name="Li L."/>
            <person name="Tang Y."/>
            <person name="Lv G."/>
            <person name="Zhou Y."/>
            <person name="Sun X."/>
            <person name="Brodelius P.E."/>
            <person name="Rose J.K.C."/>
            <person name="Tang K."/>
        </authorList>
    </citation>
    <scope>NUCLEOTIDE SEQUENCE [LARGE SCALE GENOMIC DNA]</scope>
    <source>
        <strain evidence="8">cv. Huhao1</strain>
        <tissue evidence="7">Leaf</tissue>
    </source>
</reference>
<sequence length="1078" mass="123657">MEQDIAAAAEDDDFGDLYADVELEASSAINTAPQINSVLDYIRYQSTAYGSDLRGCGSVAPACMSWEDNGYCQRLGPRSTGPQNGQRFSLPRARNILDVNIDIFEHKPWKHPEADLTDYFNFGFNEDSWKLYCNQMDEYRHTGHISSGTPASEPAQSTEGKGQAIQVANSIFERQSSMDIWHPVDRDSDVIQITILDPVEHLGGSLPEASNHEDVSADDGTDHLSFSRTSEDESVKGNHLEMDIHSSKRSSSRVSSSKPGRKGSDNIEVHQRSDDSGGTVEVIRTSNNTKERVVKDMYTTGPSTLVAEASEFEKSSENHIEDAEISVDKREPGKEIYHAKQTHSDNNRNHGDSKRIRHDENDNSYYSNMLVDKRKPSDLRYHARCNNPVYSNRNHIDFKPEAHHKTDDICIRRFDDRSTGEHRYRARDSSPGYNHRTYGLTKIKAYHEEDDHGYQARDSSPVYNHRTDGISKVKAYHGDDYSFPKPNIEGTYDVHTSFGHSRQNGRLHAFDPCIDENILYSKSELPSDYYDGRFSDYEDWDALAARDLHHEEYERYVAKMDRPVFRRSDYNKYIDARRRYIEEDRMITGDFFPSQEFGGQNSKYSPDLTYKRGAWWNWEEENLHFSNRGEEDGVFLEQEYFGDIEREKIGSLAWEGRERDDVERGYVKPMPYTRWEFRGPGRTNSRVGSPCSELNNSLLERDDDRYLRYREDQSFVRRSSEESHINKGGWHGNNMPRNSLYRRHGYSEPFDRDDYTIDIDGHVDIGKTRPHLQSDMSWKDGIVFRHEHKDAEFFAERALFPHEKVSRFQRLVSEHEPDHVEGSIDNPHVVGRKYKPRREGTNSDKVDRTSDVTYDHVEELANDPHPKGYRHKKTKVVFSGNKSSKKYGGIHERLSLSCRNSFDSHLVVGKGKPSLQSPEKQSVAESMGFGSCPSAKVDQAVKRKAINEGHTQTKKVKRGPMKVNTRAHVNDVNEFHDQNGKTELDNTQVLEAMAKMEKRRARFNAPVTATSKDSYGTKKLTLTVVKMENRRACFNNDPVTATIQHSDSTKKLTVVDCIPVATSNKQQRPARKRKWGGS</sequence>
<dbReference type="GO" id="GO:0005634">
    <property type="term" value="C:nucleus"/>
    <property type="evidence" value="ECO:0007669"/>
    <property type="project" value="UniProtKB-SubCell"/>
</dbReference>
<dbReference type="Proteomes" id="UP000245207">
    <property type="component" value="Unassembled WGS sequence"/>
</dbReference>
<accession>A0A2U1KLM3</accession>
<comment type="similarity">
    <text evidence="2">Belongs to the FIP1 family.</text>
</comment>
<dbReference type="OrthoDB" id="1917198at2759"/>
<proteinExistence type="inferred from homology"/>
<keyword evidence="8" id="KW-1185">Reference proteome</keyword>
<feature type="region of interest" description="Disordered" evidence="5">
    <location>
        <begin position="817"/>
        <end position="847"/>
    </location>
</feature>
<dbReference type="STRING" id="35608.A0A2U1KLM3"/>
<keyword evidence="3" id="KW-0507">mRNA processing</keyword>
<comment type="caution">
    <text evidence="7">The sequence shown here is derived from an EMBL/GenBank/DDBJ whole genome shotgun (WGS) entry which is preliminary data.</text>
</comment>
<dbReference type="GO" id="GO:0006397">
    <property type="term" value="P:mRNA processing"/>
    <property type="evidence" value="ECO:0007669"/>
    <property type="project" value="UniProtKB-KW"/>
</dbReference>
<keyword evidence="4" id="KW-0539">Nucleus</keyword>
<name>A0A2U1KLM3_ARTAN</name>
<evidence type="ECO:0000259" key="6">
    <source>
        <dbReference type="Pfam" id="PF05182"/>
    </source>
</evidence>
<comment type="subcellular location">
    <subcellularLocation>
        <location evidence="1">Nucleus</location>
    </subcellularLocation>
</comment>
<evidence type="ECO:0000256" key="2">
    <source>
        <dbReference type="ARBA" id="ARBA00007459"/>
    </source>
</evidence>
<dbReference type="InterPro" id="IPR044976">
    <property type="entry name" value="FIPS5/FIPS3-like"/>
</dbReference>
<feature type="compositionally biased region" description="Basic and acidic residues" evidence="5">
    <location>
        <begin position="229"/>
        <end position="246"/>
    </location>
</feature>
<feature type="compositionally biased region" description="Basic and acidic residues" evidence="5">
    <location>
        <begin position="338"/>
        <end position="361"/>
    </location>
</feature>
<evidence type="ECO:0000256" key="1">
    <source>
        <dbReference type="ARBA" id="ARBA00004123"/>
    </source>
</evidence>